<name>A0A9Q0L525_ANAIG</name>
<organism evidence="3 4">
    <name type="scientific">Anaeramoeba ignava</name>
    <name type="common">Anaerobic marine amoeba</name>
    <dbReference type="NCBI Taxonomy" id="1746090"/>
    <lineage>
        <taxon>Eukaryota</taxon>
        <taxon>Metamonada</taxon>
        <taxon>Anaeramoebidae</taxon>
        <taxon>Anaeramoeba</taxon>
    </lineage>
</organism>
<evidence type="ECO:0000313" key="3">
    <source>
        <dbReference type="EMBL" id="KAJ5066201.1"/>
    </source>
</evidence>
<comment type="caution">
    <text evidence="3">The sequence shown here is derived from an EMBL/GenBank/DDBJ whole genome shotgun (WGS) entry which is preliminary data.</text>
</comment>
<feature type="domain" description="Ubiquitin-like" evidence="2">
    <location>
        <begin position="5"/>
        <end position="88"/>
    </location>
</feature>
<dbReference type="PROSITE" id="PS50053">
    <property type="entry name" value="UBIQUITIN_2"/>
    <property type="match status" value="1"/>
</dbReference>
<dbReference type="InterPro" id="IPR000626">
    <property type="entry name" value="Ubiquitin-like_dom"/>
</dbReference>
<dbReference type="SUPFAM" id="SSF54236">
    <property type="entry name" value="Ubiquitin-like"/>
    <property type="match status" value="1"/>
</dbReference>
<evidence type="ECO:0000256" key="1">
    <source>
        <dbReference type="SAM" id="MobiDB-lite"/>
    </source>
</evidence>
<dbReference type="Pfam" id="PF14560">
    <property type="entry name" value="Ubiquitin_2"/>
    <property type="match status" value="1"/>
</dbReference>
<sequence>MSETILIKISTPTSRIPIEKRYNPEFSLKQLKDRLYPLTGIEPKNMVLILKNEKGETIQKLENETLSLTDSGIKDNYEIEIQDSDPNGIYEQLQNEKVEKYVMSKEEYDKREDSFKKYRLENPQLFKSKKVKNQEKEKENEKDKEKENDKDKEIDEI</sequence>
<protein>
    <submittedName>
        <fullName evidence="3">Tubulin folding cofactor b</fullName>
    </submittedName>
</protein>
<feature type="compositionally biased region" description="Basic and acidic residues" evidence="1">
    <location>
        <begin position="132"/>
        <end position="157"/>
    </location>
</feature>
<keyword evidence="4" id="KW-1185">Reference proteome</keyword>
<dbReference type="OrthoDB" id="5295208at2759"/>
<feature type="region of interest" description="Disordered" evidence="1">
    <location>
        <begin position="126"/>
        <end position="157"/>
    </location>
</feature>
<accession>A0A9Q0L525</accession>
<dbReference type="AlphaFoldDB" id="A0A9Q0L525"/>
<dbReference type="EMBL" id="JAPDFW010000147">
    <property type="protein sequence ID" value="KAJ5066201.1"/>
    <property type="molecule type" value="Genomic_DNA"/>
</dbReference>
<dbReference type="Gene3D" id="3.10.20.90">
    <property type="entry name" value="Phosphatidylinositol 3-kinase Catalytic Subunit, Chain A, domain 1"/>
    <property type="match status" value="1"/>
</dbReference>
<evidence type="ECO:0000259" key="2">
    <source>
        <dbReference type="PROSITE" id="PS50053"/>
    </source>
</evidence>
<dbReference type="InterPro" id="IPR029071">
    <property type="entry name" value="Ubiquitin-like_domsf"/>
</dbReference>
<dbReference type="Proteomes" id="UP001149090">
    <property type="component" value="Unassembled WGS sequence"/>
</dbReference>
<evidence type="ECO:0000313" key="4">
    <source>
        <dbReference type="Proteomes" id="UP001149090"/>
    </source>
</evidence>
<reference evidence="3" key="1">
    <citation type="submission" date="2022-10" db="EMBL/GenBank/DDBJ databases">
        <title>Novel sulphate-reducing endosymbionts in the free-living metamonad Anaeramoeba.</title>
        <authorList>
            <person name="Jerlstrom-Hultqvist J."/>
            <person name="Cepicka I."/>
            <person name="Gallot-Lavallee L."/>
            <person name="Salas-Leiva D."/>
            <person name="Curtis B.A."/>
            <person name="Zahonova K."/>
            <person name="Pipaliya S."/>
            <person name="Dacks J."/>
            <person name="Roger A.J."/>
        </authorList>
    </citation>
    <scope>NUCLEOTIDE SEQUENCE</scope>
    <source>
        <strain evidence="3">BMAN</strain>
    </source>
</reference>
<proteinExistence type="predicted"/>
<gene>
    <name evidence="3" type="ORF">M0811_03534</name>
</gene>